<protein>
    <submittedName>
        <fullName evidence="1">Uncharacterized protein</fullName>
    </submittedName>
</protein>
<organism evidence="1 2">
    <name type="scientific">Alkaliphilus peptidifermentans DSM 18978</name>
    <dbReference type="NCBI Taxonomy" id="1120976"/>
    <lineage>
        <taxon>Bacteria</taxon>
        <taxon>Bacillati</taxon>
        <taxon>Bacillota</taxon>
        <taxon>Clostridia</taxon>
        <taxon>Peptostreptococcales</taxon>
        <taxon>Natronincolaceae</taxon>
        <taxon>Alkaliphilus</taxon>
    </lineage>
</organism>
<reference evidence="1 2" key="1">
    <citation type="submission" date="2016-10" db="EMBL/GenBank/DDBJ databases">
        <authorList>
            <person name="de Groot N.N."/>
        </authorList>
    </citation>
    <scope>NUCLEOTIDE SEQUENCE [LARGE SCALE GENOMIC DNA]</scope>
    <source>
        <strain evidence="1 2">DSM 18978</strain>
    </source>
</reference>
<dbReference type="STRING" id="1120976.SAMN03080606_01166"/>
<dbReference type="RefSeq" id="WP_091541033.1">
    <property type="nucleotide sequence ID" value="NZ_FMUS01000005.1"/>
</dbReference>
<evidence type="ECO:0000313" key="2">
    <source>
        <dbReference type="Proteomes" id="UP000198636"/>
    </source>
</evidence>
<evidence type="ECO:0000313" key="1">
    <source>
        <dbReference type="EMBL" id="SCY26618.1"/>
    </source>
</evidence>
<sequence length="255" mass="29958">MSKKYINLFDKEKFAELLDKAKGGRSINKYAEECDISAAHISRFLRLMIETPPTPETISKLSSKAYNDVSYRDLMAAAGHIEIGHSAELGDLEDENDSTIEDYQQKMGRVSRISPREKISQFEEIEKKYFQIILSHLYEVDYKWAIQKPEGRFYRPDMIIDIDYEGYQRWILDFKATFNDRPFMGSFIQHVYGQFAMREIESTDKVTIAVNTDKYYEQFFKRPPKSLRANLYVMLIDLDKGKILKEEQLCSYDPK</sequence>
<gene>
    <name evidence="1" type="ORF">SAMN03080606_01166</name>
</gene>
<name>A0A1G5EJM4_9FIRM</name>
<dbReference type="AlphaFoldDB" id="A0A1G5EJM4"/>
<dbReference type="EMBL" id="FMUS01000005">
    <property type="protein sequence ID" value="SCY26618.1"/>
    <property type="molecule type" value="Genomic_DNA"/>
</dbReference>
<dbReference type="OrthoDB" id="2002339at2"/>
<keyword evidence="2" id="KW-1185">Reference proteome</keyword>
<proteinExistence type="predicted"/>
<accession>A0A1G5EJM4</accession>
<dbReference type="Proteomes" id="UP000198636">
    <property type="component" value="Unassembled WGS sequence"/>
</dbReference>